<evidence type="ECO:0000256" key="4">
    <source>
        <dbReference type="RuleBase" id="RU000363"/>
    </source>
</evidence>
<proteinExistence type="inferred from homology"/>
<dbReference type="Gene3D" id="3.40.50.720">
    <property type="entry name" value="NAD(P)-binding Rossmann-like Domain"/>
    <property type="match status" value="1"/>
</dbReference>
<accession>A0A7S0WIV6</accession>
<dbReference type="PANTHER" id="PTHR44196">
    <property type="entry name" value="DEHYDROGENASE/REDUCTASE SDR FAMILY MEMBER 7B"/>
    <property type="match status" value="1"/>
</dbReference>
<comment type="similarity">
    <text evidence="1 4">Belongs to the short-chain dehydrogenases/reductases (SDR) family.</text>
</comment>
<dbReference type="InterPro" id="IPR036291">
    <property type="entry name" value="NAD(P)-bd_dom_sf"/>
</dbReference>
<reference evidence="5" key="1">
    <citation type="submission" date="2021-01" db="EMBL/GenBank/DDBJ databases">
        <authorList>
            <person name="Corre E."/>
            <person name="Pelletier E."/>
            <person name="Niang G."/>
            <person name="Scheremetjew M."/>
            <person name="Finn R."/>
            <person name="Kale V."/>
            <person name="Holt S."/>
            <person name="Cochrane G."/>
            <person name="Meng A."/>
            <person name="Brown T."/>
            <person name="Cohen L."/>
        </authorList>
    </citation>
    <scope>NUCLEOTIDE SEQUENCE</scope>
    <source>
        <strain evidence="5">CCMP722</strain>
    </source>
</reference>
<protein>
    <submittedName>
        <fullName evidence="5">Uncharacterized protein</fullName>
    </submittedName>
</protein>
<evidence type="ECO:0000256" key="3">
    <source>
        <dbReference type="ARBA" id="ARBA00037096"/>
    </source>
</evidence>
<evidence type="ECO:0000256" key="2">
    <source>
        <dbReference type="ARBA" id="ARBA00023002"/>
    </source>
</evidence>
<dbReference type="InterPro" id="IPR002347">
    <property type="entry name" value="SDR_fam"/>
</dbReference>
<dbReference type="GO" id="GO:0016491">
    <property type="term" value="F:oxidoreductase activity"/>
    <property type="evidence" value="ECO:0007669"/>
    <property type="project" value="UniProtKB-KW"/>
</dbReference>
<dbReference type="PANTHER" id="PTHR44196:SF1">
    <property type="entry name" value="DEHYDROGENASE_REDUCTASE SDR FAMILY MEMBER 7B"/>
    <property type="match status" value="1"/>
</dbReference>
<gene>
    <name evidence="5" type="ORF">POBO1169_LOCUS9545</name>
</gene>
<dbReference type="GO" id="GO:0016020">
    <property type="term" value="C:membrane"/>
    <property type="evidence" value="ECO:0007669"/>
    <property type="project" value="TreeGrafter"/>
</dbReference>
<name>A0A7S0WIV6_9CHLO</name>
<dbReference type="Pfam" id="PF00106">
    <property type="entry name" value="adh_short"/>
    <property type="match status" value="1"/>
</dbReference>
<sequence length="360" mass="38595">MMHTARASLMPSTPNQAVPISYGLKTVRSRRGLEPRYTIIVPRRNRNPRLVVTASDAVIDVETVTGTTSLYAPKKKVKGKTVVITGGSQGCGKETALLFARQGYNVVVAAREPERLQRVARQIVGIAGYKRDAAGMAVVTDITDAKSVQELADAVAAQYDTVDVLINNAGVCCTGPFADTSLDDWNSQMQVNCLGAVAVTKAFLPLIETSRGAIVNVNSFGGVMPLKNMTAYTASKYALAGFTDALRYELSPKGVHVAQVHPGIINSDFMERAQFRGEDAAVAANRLTETLQNGMGGIVQKPEEIAQAVWEAVTKKKEEIVVGPFFAAAVQGYRSFGANPFAVDVPEIPQIGIPKPKLPF</sequence>
<dbReference type="PRINTS" id="PR00080">
    <property type="entry name" value="SDRFAMILY"/>
</dbReference>
<dbReference type="PROSITE" id="PS00061">
    <property type="entry name" value="ADH_SHORT"/>
    <property type="match status" value="1"/>
</dbReference>
<dbReference type="InterPro" id="IPR020904">
    <property type="entry name" value="Sc_DH/Rdtase_CS"/>
</dbReference>
<keyword evidence="2" id="KW-0560">Oxidoreductase</keyword>
<comment type="function">
    <text evidence="3">Putative oxidoreductase.</text>
</comment>
<evidence type="ECO:0000313" key="5">
    <source>
        <dbReference type="EMBL" id="CAD8668466.1"/>
    </source>
</evidence>
<dbReference type="EMBL" id="HBFA01018667">
    <property type="protein sequence ID" value="CAD8668466.1"/>
    <property type="molecule type" value="Transcribed_RNA"/>
</dbReference>
<evidence type="ECO:0000256" key="1">
    <source>
        <dbReference type="ARBA" id="ARBA00006484"/>
    </source>
</evidence>
<organism evidence="5">
    <name type="scientific">Pyramimonas obovata</name>
    <dbReference type="NCBI Taxonomy" id="1411642"/>
    <lineage>
        <taxon>Eukaryota</taxon>
        <taxon>Viridiplantae</taxon>
        <taxon>Chlorophyta</taxon>
        <taxon>Pyramimonadophyceae</taxon>
        <taxon>Pyramimonadales</taxon>
        <taxon>Pyramimonadaceae</taxon>
        <taxon>Pyramimonas</taxon>
        <taxon>Pyramimonas incertae sedis</taxon>
    </lineage>
</organism>
<dbReference type="PRINTS" id="PR00081">
    <property type="entry name" value="GDHRDH"/>
</dbReference>
<dbReference type="SUPFAM" id="SSF51735">
    <property type="entry name" value="NAD(P)-binding Rossmann-fold domains"/>
    <property type="match status" value="1"/>
</dbReference>
<dbReference type="FunFam" id="3.40.50.720:FF:000084">
    <property type="entry name" value="Short-chain dehydrogenase reductase"/>
    <property type="match status" value="1"/>
</dbReference>
<dbReference type="AlphaFoldDB" id="A0A7S0WIV6"/>